<dbReference type="AlphaFoldDB" id="A0AAV9N0P9"/>
<dbReference type="SUPFAM" id="SSF51621">
    <property type="entry name" value="Phosphoenolpyruvate/pyruvate domain"/>
    <property type="match status" value="1"/>
</dbReference>
<dbReference type="CDD" id="cd00377">
    <property type="entry name" value="ICL_PEPM"/>
    <property type="match status" value="1"/>
</dbReference>
<gene>
    <name evidence="2" type="ORF">LTR84_008368</name>
</gene>
<sequence length="320" mass="33960">MASNPIPSSQETPKAAGQTAAATLRQQLRQTGKIVMAPGVYDGLSARLALNEDFNCLYMTGAGTAASRLGMPDLGCATMDDMLANASMIASLDPRIPLIADADTGYGGPLMVARTVRGYIRAGIAGLHIEDQVVTKRCGHLANKELVDETVFLSRIRAAVMAREELRALSEGVQDIVIIARTDSLESLGYEAAIARLQKAIDIGADVAFLEGMTTRDQCRNVCRDLAPTPVLLNMVVGGITPYLSAKEANDLGFRIIIFPAAALGPVFEHVAQAMKNLKSGAIQKPPGNRGVREHFMLLGLKECMDFDAAAGGVSFTRGA</sequence>
<dbReference type="GeneID" id="89976531"/>
<organism evidence="2 3">
    <name type="scientific">Exophiala bonariae</name>
    <dbReference type="NCBI Taxonomy" id="1690606"/>
    <lineage>
        <taxon>Eukaryota</taxon>
        <taxon>Fungi</taxon>
        <taxon>Dikarya</taxon>
        <taxon>Ascomycota</taxon>
        <taxon>Pezizomycotina</taxon>
        <taxon>Eurotiomycetes</taxon>
        <taxon>Chaetothyriomycetidae</taxon>
        <taxon>Chaetothyriales</taxon>
        <taxon>Herpotrichiellaceae</taxon>
        <taxon>Exophiala</taxon>
    </lineage>
</organism>
<dbReference type="EMBL" id="JAVRRD010000031">
    <property type="protein sequence ID" value="KAK5046225.1"/>
    <property type="molecule type" value="Genomic_DNA"/>
</dbReference>
<dbReference type="InterPro" id="IPR040442">
    <property type="entry name" value="Pyrv_kinase-like_dom_sf"/>
</dbReference>
<proteinExistence type="predicted"/>
<dbReference type="RefSeq" id="XP_064701819.1">
    <property type="nucleotide sequence ID" value="XM_064851914.1"/>
</dbReference>
<evidence type="ECO:0000256" key="1">
    <source>
        <dbReference type="ARBA" id="ARBA00001050"/>
    </source>
</evidence>
<dbReference type="PANTHER" id="PTHR42905:SF2">
    <property type="entry name" value="PHOSPHOENOLPYRUVATE CARBOXYLASE FAMILY PROTEIN"/>
    <property type="match status" value="1"/>
</dbReference>
<evidence type="ECO:0008006" key="4">
    <source>
        <dbReference type="Google" id="ProtNLM"/>
    </source>
</evidence>
<keyword evidence="3" id="KW-1185">Reference proteome</keyword>
<reference evidence="2 3" key="1">
    <citation type="submission" date="2023-08" db="EMBL/GenBank/DDBJ databases">
        <title>Black Yeasts Isolated from many extreme environments.</title>
        <authorList>
            <person name="Coleine C."/>
            <person name="Stajich J.E."/>
            <person name="Selbmann L."/>
        </authorList>
    </citation>
    <scope>NUCLEOTIDE SEQUENCE [LARGE SCALE GENOMIC DNA]</scope>
    <source>
        <strain evidence="2 3">CCFEE 5792</strain>
    </source>
</reference>
<dbReference type="InterPro" id="IPR018523">
    <property type="entry name" value="Isocitrate_lyase_ph_CS"/>
</dbReference>
<name>A0AAV9N0P9_9EURO</name>
<dbReference type="Gene3D" id="3.20.20.60">
    <property type="entry name" value="Phosphoenolpyruvate-binding domains"/>
    <property type="match status" value="1"/>
</dbReference>
<protein>
    <recommendedName>
        <fullName evidence="4">Carboxyvinyl-carboxyphosphonate phosphorylmutase</fullName>
    </recommendedName>
</protein>
<comment type="caution">
    <text evidence="2">The sequence shown here is derived from an EMBL/GenBank/DDBJ whole genome shotgun (WGS) entry which is preliminary data.</text>
</comment>
<dbReference type="PANTHER" id="PTHR42905">
    <property type="entry name" value="PHOSPHOENOLPYRUVATE CARBOXYLASE"/>
    <property type="match status" value="1"/>
</dbReference>
<dbReference type="Pfam" id="PF13714">
    <property type="entry name" value="PEP_mutase"/>
    <property type="match status" value="1"/>
</dbReference>
<dbReference type="InterPro" id="IPR039556">
    <property type="entry name" value="ICL/PEPM"/>
</dbReference>
<evidence type="ECO:0000313" key="3">
    <source>
        <dbReference type="Proteomes" id="UP001358417"/>
    </source>
</evidence>
<evidence type="ECO:0000313" key="2">
    <source>
        <dbReference type="EMBL" id="KAK5046225.1"/>
    </source>
</evidence>
<comment type="catalytic activity">
    <reaction evidence="1">
        <text>(2S,3R)-3-hydroxybutane-1,2,3-tricarboxylate = pyruvate + succinate</text>
        <dbReference type="Rhea" id="RHEA:16809"/>
        <dbReference type="ChEBI" id="CHEBI:15361"/>
        <dbReference type="ChEBI" id="CHEBI:30031"/>
        <dbReference type="ChEBI" id="CHEBI:57429"/>
        <dbReference type="EC" id="4.1.3.30"/>
    </reaction>
</comment>
<dbReference type="InterPro" id="IPR015813">
    <property type="entry name" value="Pyrv/PenolPyrv_kinase-like_dom"/>
</dbReference>
<dbReference type="GO" id="GO:0046421">
    <property type="term" value="F:methylisocitrate lyase activity"/>
    <property type="evidence" value="ECO:0007669"/>
    <property type="project" value="UniProtKB-EC"/>
</dbReference>
<dbReference type="Proteomes" id="UP001358417">
    <property type="component" value="Unassembled WGS sequence"/>
</dbReference>
<dbReference type="PROSITE" id="PS00161">
    <property type="entry name" value="ISOCITRATE_LYASE"/>
    <property type="match status" value="1"/>
</dbReference>
<accession>A0AAV9N0P9</accession>